<dbReference type="InterPro" id="IPR024094">
    <property type="entry name" value="Cyt_f_lg_dom"/>
</dbReference>
<gene>
    <name evidence="17 20" type="primary">petA</name>
</gene>
<comment type="cofactor">
    <cofactor evidence="17 18">
        <name>heme</name>
        <dbReference type="ChEBI" id="CHEBI:30413"/>
    </cofactor>
    <text evidence="17 18">Binds 1 heme group covalently.</text>
</comment>
<evidence type="ECO:0000256" key="6">
    <source>
        <dbReference type="ARBA" id="ARBA00022617"/>
    </source>
</evidence>
<feature type="binding site" description="axial binding residue" evidence="17 18">
    <location>
        <position position="82"/>
    </location>
    <ligand>
        <name>heme</name>
        <dbReference type="ChEBI" id="CHEBI:30413"/>
    </ligand>
    <ligandPart>
        <name>Fe</name>
        <dbReference type="ChEBI" id="CHEBI:18248"/>
    </ligandPart>
</feature>
<dbReference type="PANTHER" id="PTHR33288:SF10">
    <property type="entry name" value="CYTOCHROME F"/>
    <property type="match status" value="1"/>
</dbReference>
<evidence type="ECO:0000256" key="13">
    <source>
        <dbReference type="ARBA" id="ARBA00023078"/>
    </source>
</evidence>
<evidence type="ECO:0000256" key="18">
    <source>
        <dbReference type="PIRSR" id="PIRSR602325-50"/>
    </source>
</evidence>
<comment type="subunit">
    <text evidence="15 17">The 4 large subunits of the cytochrome b6-f complex are cytochrome b6, subunit IV (17 kDa polypeptide, PetD), cytochrome f and the Rieske protein, while the 4 small subunits are PetG, PetL, PetM and PetN. The complex functions as a dimer.</text>
</comment>
<evidence type="ECO:0000256" key="7">
    <source>
        <dbReference type="ARBA" id="ARBA00022692"/>
    </source>
</evidence>
<dbReference type="GO" id="GO:0009055">
    <property type="term" value="F:electron transfer activity"/>
    <property type="evidence" value="ECO:0007669"/>
    <property type="project" value="UniProtKB-UniRule"/>
</dbReference>
<keyword evidence="10 17" id="KW-0249">Electron transport</keyword>
<dbReference type="Pfam" id="PF16639">
    <property type="entry name" value="Apocytochr_F_N"/>
    <property type="match status" value="1"/>
</dbReference>
<dbReference type="GO" id="GO:0005506">
    <property type="term" value="F:iron ion binding"/>
    <property type="evidence" value="ECO:0007669"/>
    <property type="project" value="InterPro"/>
</dbReference>
<evidence type="ECO:0000256" key="11">
    <source>
        <dbReference type="ARBA" id="ARBA00022989"/>
    </source>
</evidence>
<comment type="similarity">
    <text evidence="2 17">Belongs to the cytochrome f family.</text>
</comment>
<dbReference type="PANTHER" id="PTHR33288">
    <property type="match status" value="1"/>
</dbReference>
<dbReference type="Gene3D" id="2.40.50.100">
    <property type="match status" value="1"/>
</dbReference>
<evidence type="ECO:0000256" key="17">
    <source>
        <dbReference type="HAMAP-Rule" id="MF_00610"/>
    </source>
</evidence>
<dbReference type="GeneID" id="22160875"/>
<evidence type="ECO:0000256" key="3">
    <source>
        <dbReference type="ARBA" id="ARBA00013528"/>
    </source>
</evidence>
<dbReference type="Pfam" id="PF01333">
    <property type="entry name" value="Apocytochr_F_C"/>
    <property type="match status" value="1"/>
</dbReference>
<keyword evidence="20" id="KW-0934">Plastid</keyword>
<evidence type="ECO:0000256" key="4">
    <source>
        <dbReference type="ARBA" id="ARBA00022448"/>
    </source>
</evidence>
<evidence type="ECO:0000256" key="2">
    <source>
        <dbReference type="ARBA" id="ARBA00008923"/>
    </source>
</evidence>
<evidence type="ECO:0000256" key="1">
    <source>
        <dbReference type="ARBA" id="ARBA00003068"/>
    </source>
</evidence>
<dbReference type="GO" id="GO:0020037">
    <property type="term" value="F:heme binding"/>
    <property type="evidence" value="ECO:0007669"/>
    <property type="project" value="InterPro"/>
</dbReference>
<dbReference type="Gene3D" id="2.60.40.830">
    <property type="entry name" value="Cytochrome f large domain"/>
    <property type="match status" value="1"/>
</dbReference>
<keyword evidence="6 17" id="KW-0349">Heme</keyword>
<protein>
    <recommendedName>
        <fullName evidence="3 17">Cytochrome f</fullName>
    </recommendedName>
</protein>
<dbReference type="AlphaFoldDB" id="A0A097KQ58"/>
<evidence type="ECO:0000313" key="20">
    <source>
        <dbReference type="EMBL" id="AIT95323.1"/>
    </source>
</evidence>
<dbReference type="GO" id="GO:0009535">
    <property type="term" value="C:chloroplast thylakoid membrane"/>
    <property type="evidence" value="ECO:0007669"/>
    <property type="project" value="UniProtKB-SubCell"/>
</dbReference>
<feature type="binding site" description="covalent" evidence="17 18">
    <location>
        <position position="102"/>
    </location>
    <ligand>
        <name>heme</name>
        <dbReference type="ChEBI" id="CHEBI:30413"/>
    </ligand>
</feature>
<feature type="binding site" description="axial binding residue" evidence="17 18">
    <location>
        <position position="106"/>
    </location>
    <ligand>
        <name>heme</name>
        <dbReference type="ChEBI" id="CHEBI:30413"/>
    </ligand>
    <ligandPart>
        <name>Fe</name>
        <dbReference type="ChEBI" id="CHEBI:18248"/>
    </ligandPart>
</feature>
<keyword evidence="9 17" id="KW-0732">Signal</keyword>
<comment type="function">
    <text evidence="1 17">Component of the cytochrome b6-f complex, which mediates electron transfer between photosystem II (PSII) and photosystem I (PSI), cyclic electron flow around PSI, and state transitions.</text>
</comment>
<evidence type="ECO:0000256" key="15">
    <source>
        <dbReference type="ARBA" id="ARBA00025834"/>
    </source>
</evidence>
<dbReference type="InterPro" id="IPR024058">
    <property type="entry name" value="Cyt-f_TM"/>
</dbReference>
<dbReference type="HAMAP" id="MF_00610">
    <property type="entry name" value="Cytb6_f_cytF"/>
    <property type="match status" value="1"/>
</dbReference>
<comment type="subcellular location">
    <subcellularLocation>
        <location evidence="16">Plastid thylakoid membrane</location>
        <topology evidence="16">Single-pass membrane protein</topology>
    </subcellularLocation>
    <subcellularLocation>
        <location evidence="17">Plastid</location>
        <location evidence="17">Chloroplast thylakoid membrane</location>
        <topology evidence="17">Single-pass membrane protein</topology>
    </subcellularLocation>
</comment>
<keyword evidence="12 17" id="KW-0408">Iron</keyword>
<dbReference type="FunFam" id="2.60.40.830:FF:000001">
    <property type="entry name" value="Cytochrome f"/>
    <property type="match status" value="1"/>
</dbReference>
<feature type="chain" id="PRO_5008983321" description="Cytochrome f" evidence="17">
    <location>
        <begin position="21"/>
        <end position="366"/>
    </location>
</feature>
<dbReference type="Gene3D" id="1.20.5.700">
    <property type="entry name" value="Single helix bin"/>
    <property type="match status" value="1"/>
</dbReference>
<geneLocation type="chloroplast" evidence="20"/>
<dbReference type="EMBL" id="KM462884">
    <property type="protein sequence ID" value="AIT95323.1"/>
    <property type="molecule type" value="Genomic_DNA"/>
</dbReference>
<feature type="signal peptide" evidence="17">
    <location>
        <begin position="1"/>
        <end position="20"/>
    </location>
</feature>
<feature type="domain" description="Cytochrome f large" evidence="19">
    <location>
        <begin position="82"/>
        <end position="236"/>
    </location>
</feature>
<evidence type="ECO:0000256" key="12">
    <source>
        <dbReference type="ARBA" id="ARBA00023004"/>
    </source>
</evidence>
<organism evidence="20">
    <name type="scientific">Botryococcus braunii</name>
    <name type="common">Green alga</name>
    <dbReference type="NCBI Taxonomy" id="38881"/>
    <lineage>
        <taxon>Eukaryota</taxon>
        <taxon>Viridiplantae</taxon>
        <taxon>Chlorophyta</taxon>
        <taxon>core chlorophytes</taxon>
        <taxon>Trebouxiophyceae</taxon>
        <taxon>Trebouxiophyceae incertae sedis</taxon>
        <taxon>Elliptochloris clade</taxon>
        <taxon>Botryococcus</taxon>
    </lineage>
</organism>
<dbReference type="SUPFAM" id="SSF103431">
    <property type="entry name" value="Cytochrome f subunit of the cytochrome b6f complex, transmembrane anchor"/>
    <property type="match status" value="1"/>
</dbReference>
<dbReference type="GO" id="GO:0015979">
    <property type="term" value="P:photosynthesis"/>
    <property type="evidence" value="ECO:0007669"/>
    <property type="project" value="UniProtKB-UniRule"/>
</dbReference>
<dbReference type="PROSITE" id="PS51010">
    <property type="entry name" value="CYTF"/>
    <property type="match status" value="1"/>
</dbReference>
<evidence type="ECO:0000256" key="14">
    <source>
        <dbReference type="ARBA" id="ARBA00023136"/>
    </source>
</evidence>
<keyword evidence="20" id="KW-0150">Chloroplast</keyword>
<evidence type="ECO:0000256" key="10">
    <source>
        <dbReference type="ARBA" id="ARBA00022982"/>
    </source>
</evidence>
<evidence type="ECO:0000256" key="9">
    <source>
        <dbReference type="ARBA" id="ARBA00022729"/>
    </source>
</evidence>
<reference evidence="20" key="1">
    <citation type="journal article" date="2014" name="BMC Evol. Biol.">
        <title>Chloroplast phylogenomic analysis resolves deep-level relationships within the green algal class Trebouxiophyceae.</title>
        <authorList>
            <person name="Lemieux C."/>
            <person name="Otis C."/>
            <person name="Turmel M."/>
        </authorList>
    </citation>
    <scope>NUCLEOTIDE SEQUENCE</scope>
</reference>
<keyword evidence="11 17" id="KW-1133">Transmembrane helix</keyword>
<feature type="binding site" description="covalent" evidence="17 18">
    <location>
        <position position="105"/>
    </location>
    <ligand>
        <name>heme</name>
        <dbReference type="ChEBI" id="CHEBI:30413"/>
    </ligand>
</feature>
<dbReference type="RefSeq" id="YP_009106569.1">
    <property type="nucleotide sequence ID" value="NC_025545.1"/>
</dbReference>
<accession>A0A097KQ58</accession>
<evidence type="ECO:0000256" key="16">
    <source>
        <dbReference type="ARBA" id="ARBA00046266"/>
    </source>
</evidence>
<evidence type="ECO:0000256" key="5">
    <source>
        <dbReference type="ARBA" id="ARBA00022531"/>
    </source>
</evidence>
<feature type="transmembrane region" description="Helical" evidence="17">
    <location>
        <begin position="332"/>
        <end position="351"/>
    </location>
</feature>
<keyword evidence="5 17" id="KW-0602">Photosynthesis</keyword>
<keyword evidence="8 17" id="KW-0479">Metal-binding</keyword>
<keyword evidence="13 17" id="KW-0793">Thylakoid</keyword>
<dbReference type="SUPFAM" id="SSF49441">
    <property type="entry name" value="Cytochrome f, large domain"/>
    <property type="match status" value="1"/>
</dbReference>
<dbReference type="InterPro" id="IPR011054">
    <property type="entry name" value="Rudment_hybrid_motif"/>
</dbReference>
<dbReference type="SUPFAM" id="SSF51246">
    <property type="entry name" value="Rudiment single hybrid motif"/>
    <property type="match status" value="1"/>
</dbReference>
<keyword evidence="14 17" id="KW-0472">Membrane</keyword>
<evidence type="ECO:0000259" key="19">
    <source>
        <dbReference type="Pfam" id="PF16639"/>
    </source>
</evidence>
<evidence type="ECO:0000256" key="8">
    <source>
        <dbReference type="ARBA" id="ARBA00022723"/>
    </source>
</evidence>
<dbReference type="InterPro" id="IPR002325">
    <property type="entry name" value="Cyt_f"/>
</dbReference>
<dbReference type="FunFam" id="1.20.5.700:FF:000001">
    <property type="entry name" value="Cytochrome f"/>
    <property type="match status" value="1"/>
</dbReference>
<keyword evidence="7 17" id="KW-0812">Transmembrane</keyword>
<dbReference type="PRINTS" id="PR00610">
    <property type="entry name" value="CYTOCHROMEF"/>
</dbReference>
<dbReference type="InterPro" id="IPR036826">
    <property type="entry name" value="Cyt_f_lg_dom_sf"/>
</dbReference>
<name>A0A097KQ58_BOTBR</name>
<keyword evidence="4 17" id="KW-0813">Transport</keyword>
<sequence precursor="true">MLRILTFALRFCFYFPFTKFQGTISSEKRIFPFESNALSMSFLSLTSNFIKESKVSIFHRWFLSILAIWCCLVPIVEPAQSYPIFAQQNYANPREANGRIVCANCHLAQKPVEIEVPQAVLPDTVFEAVVKIPYDQQVTQVQANGKKGALNVGAVLILPEGFSVAPAERIPEEMKSKIKKLYFQPYAADKTNILVVGPVPGKKYSEMVFPILSPNPATDKSVSYLKYPIYLGGNRGRGQIYPDGSKSNNTVYNAPAAGTITQIEPSSPKGGYDITIETSNSLKTVEKIPPGPELIVQVGQTVQADQPLTNNPNVGGFGQKETEIVLQNPLRIQGLLLFFVFVVLTQVFLVLKKKQFEKVQLAEMNF</sequence>
<proteinExistence type="inferred from homology"/>